<dbReference type="GO" id="GO:0006412">
    <property type="term" value="P:translation"/>
    <property type="evidence" value="ECO:0007669"/>
    <property type="project" value="UniProtKB-KW"/>
</dbReference>
<feature type="domain" description="YbaK/aminoacyl-tRNA synthetase-associated" evidence="5">
    <location>
        <begin position="36"/>
        <end position="148"/>
    </location>
</feature>
<dbReference type="Pfam" id="PF04073">
    <property type="entry name" value="tRNA_edit"/>
    <property type="match status" value="1"/>
</dbReference>
<gene>
    <name evidence="6" type="ORF">CSA56_00110</name>
</gene>
<keyword evidence="3 4" id="KW-0456">Lyase</keyword>
<dbReference type="CDD" id="cd00002">
    <property type="entry name" value="YbaK_deacylase"/>
    <property type="match status" value="1"/>
</dbReference>
<dbReference type="EC" id="4.2.-.-" evidence="4"/>
<keyword evidence="2 4" id="KW-0648">Protein biosynthesis</keyword>
<dbReference type="AlphaFoldDB" id="A0A2G6KLL7"/>
<dbReference type="GO" id="GO:0002161">
    <property type="term" value="F:aminoacyl-tRNA deacylase activity"/>
    <property type="evidence" value="ECO:0007669"/>
    <property type="project" value="InterPro"/>
</dbReference>
<organism evidence="6 7">
    <name type="scientific">candidate division KSB3 bacterium</name>
    <dbReference type="NCBI Taxonomy" id="2044937"/>
    <lineage>
        <taxon>Bacteria</taxon>
        <taxon>candidate division KSB3</taxon>
    </lineage>
</organism>
<dbReference type="PANTHER" id="PTHR30411:SF0">
    <property type="entry name" value="CYS-TRNA(PRO)_CYS-TRNA(CYS) DEACYLASE YBAK"/>
    <property type="match status" value="1"/>
</dbReference>
<evidence type="ECO:0000256" key="3">
    <source>
        <dbReference type="ARBA" id="ARBA00023239"/>
    </source>
</evidence>
<dbReference type="PIRSF" id="PIRSF006181">
    <property type="entry name" value="EbsC_YbaK"/>
    <property type="match status" value="1"/>
</dbReference>
<reference evidence="6 7" key="1">
    <citation type="submission" date="2017-10" db="EMBL/GenBank/DDBJ databases">
        <title>Novel microbial diversity and functional potential in the marine mammal oral microbiome.</title>
        <authorList>
            <person name="Dudek N.K."/>
            <person name="Sun C.L."/>
            <person name="Burstein D."/>
            <person name="Kantor R.S."/>
            <person name="Aliaga Goltsman D.S."/>
            <person name="Bik E.M."/>
            <person name="Thomas B.C."/>
            <person name="Banfield J.F."/>
            <person name="Relman D.A."/>
        </authorList>
    </citation>
    <scope>NUCLEOTIDE SEQUENCE [LARGE SCALE GENOMIC DNA]</scope>
    <source>
        <strain evidence="6">DOLJORAL78_47_16</strain>
    </source>
</reference>
<accession>A0A2G6KLL7</accession>
<dbReference type="InterPro" id="IPR007214">
    <property type="entry name" value="YbaK/aa-tRNA-synth-assoc-dom"/>
</dbReference>
<evidence type="ECO:0000313" key="7">
    <source>
        <dbReference type="Proteomes" id="UP000230821"/>
    </source>
</evidence>
<evidence type="ECO:0000256" key="1">
    <source>
        <dbReference type="ARBA" id="ARBA00009798"/>
    </source>
</evidence>
<name>A0A2G6KLL7_9BACT</name>
<comment type="caution">
    <text evidence="6">The sequence shown here is derived from an EMBL/GenBank/DDBJ whole genome shotgun (WGS) entry which is preliminary data.</text>
</comment>
<dbReference type="InterPro" id="IPR036754">
    <property type="entry name" value="YbaK/aa-tRNA-synt-asso_dom_sf"/>
</dbReference>
<evidence type="ECO:0000256" key="4">
    <source>
        <dbReference type="PIRNR" id="PIRNR006181"/>
    </source>
</evidence>
<dbReference type="PANTHER" id="PTHR30411">
    <property type="entry name" value="CYTOPLASMIC PROTEIN"/>
    <property type="match status" value="1"/>
</dbReference>
<protein>
    <recommendedName>
        <fullName evidence="4">Cys-tRNA(Pro)/Cys-tRNA(Cys) deacylase</fullName>
        <ecNumber evidence="4">4.2.-.-</ecNumber>
    </recommendedName>
</protein>
<evidence type="ECO:0000259" key="5">
    <source>
        <dbReference type="Pfam" id="PF04073"/>
    </source>
</evidence>
<sequence>MSHIKFPVTPAIRLLRAQKILFTPHLYSFEEHGGTQHAARSLEVPEHAIIKTLIFENDARKPFIVLMHGDCEVSLKQLARELGVKRVLPCEIKAAEKYTGYRVGGISPFGTRTALPVHAEASIFSLKRIYINGGKRGFLVEMAPENLQNVFPVIQVHAAISNH</sequence>
<dbReference type="GO" id="GO:0016829">
    <property type="term" value="F:lyase activity"/>
    <property type="evidence" value="ECO:0007669"/>
    <property type="project" value="UniProtKB-KW"/>
</dbReference>
<dbReference type="Gene3D" id="3.90.960.10">
    <property type="entry name" value="YbaK/aminoacyl-tRNA synthetase-associated domain"/>
    <property type="match status" value="1"/>
</dbReference>
<dbReference type="InterPro" id="IPR004369">
    <property type="entry name" value="Prolyl-tRNA_editing_YbaK/EbsC"/>
</dbReference>
<dbReference type="EMBL" id="PDSK01000005">
    <property type="protein sequence ID" value="PIE36544.1"/>
    <property type="molecule type" value="Genomic_DNA"/>
</dbReference>
<evidence type="ECO:0000256" key="2">
    <source>
        <dbReference type="ARBA" id="ARBA00022917"/>
    </source>
</evidence>
<proteinExistence type="inferred from homology"/>
<comment type="similarity">
    <text evidence="1 4">Belongs to the prolyl-tRNA editing family. YbaK/EbsC subfamily.</text>
</comment>
<dbReference type="Proteomes" id="UP000230821">
    <property type="component" value="Unassembled WGS sequence"/>
</dbReference>
<evidence type="ECO:0000313" key="6">
    <source>
        <dbReference type="EMBL" id="PIE36544.1"/>
    </source>
</evidence>
<dbReference type="SUPFAM" id="SSF55826">
    <property type="entry name" value="YbaK/ProRS associated domain"/>
    <property type="match status" value="1"/>
</dbReference>